<comment type="caution">
    <text evidence="1">The sequence shown here is derived from an EMBL/GenBank/DDBJ whole genome shotgun (WGS) entry which is preliminary data.</text>
</comment>
<name>A0A0F9H9F0_9ZZZZ</name>
<accession>A0A0F9H9F0</accession>
<reference evidence="1" key="1">
    <citation type="journal article" date="2015" name="Nature">
        <title>Complex archaea that bridge the gap between prokaryotes and eukaryotes.</title>
        <authorList>
            <person name="Spang A."/>
            <person name="Saw J.H."/>
            <person name="Jorgensen S.L."/>
            <person name="Zaremba-Niedzwiedzka K."/>
            <person name="Martijn J."/>
            <person name="Lind A.E."/>
            <person name="van Eijk R."/>
            <person name="Schleper C."/>
            <person name="Guy L."/>
            <person name="Ettema T.J."/>
        </authorList>
    </citation>
    <scope>NUCLEOTIDE SEQUENCE</scope>
</reference>
<evidence type="ECO:0000313" key="1">
    <source>
        <dbReference type="EMBL" id="KKM07715.1"/>
    </source>
</evidence>
<proteinExistence type="predicted"/>
<protein>
    <submittedName>
        <fullName evidence="1">Uncharacterized protein</fullName>
    </submittedName>
</protein>
<dbReference type="EMBL" id="LAZR01015710">
    <property type="protein sequence ID" value="KKM07715.1"/>
    <property type="molecule type" value="Genomic_DNA"/>
</dbReference>
<gene>
    <name evidence="1" type="ORF">LCGC14_1731150</name>
</gene>
<dbReference type="AlphaFoldDB" id="A0A0F9H9F0"/>
<organism evidence="1">
    <name type="scientific">marine sediment metagenome</name>
    <dbReference type="NCBI Taxonomy" id="412755"/>
    <lineage>
        <taxon>unclassified sequences</taxon>
        <taxon>metagenomes</taxon>
        <taxon>ecological metagenomes</taxon>
    </lineage>
</organism>
<sequence>MITTEDREKYPHYTDSSILGMKLVSGLKNEVLLDIKEHGPKAEGYRAVLTLMGKETNPHWILGRIAEEMYARDLITHPQFDAFWERYS</sequence>